<name>A0A3L7AN16_9HYPH</name>
<reference evidence="3 4" key="1">
    <citation type="submission" date="2018-10" db="EMBL/GenBank/DDBJ databases">
        <title>Xanthobacter tagetidis genome sequencing and assembly.</title>
        <authorList>
            <person name="Maclea K.S."/>
            <person name="Goen A.E."/>
            <person name="Fatima S.A."/>
        </authorList>
    </citation>
    <scope>NUCLEOTIDE SEQUENCE [LARGE SCALE GENOMIC DNA]</scope>
    <source>
        <strain evidence="3 4">ATCC 700314</strain>
    </source>
</reference>
<evidence type="ECO:0000256" key="1">
    <source>
        <dbReference type="SAM" id="MobiDB-lite"/>
    </source>
</evidence>
<proteinExistence type="predicted"/>
<organism evidence="3 4">
    <name type="scientific">Xanthobacter tagetidis</name>
    <dbReference type="NCBI Taxonomy" id="60216"/>
    <lineage>
        <taxon>Bacteria</taxon>
        <taxon>Pseudomonadati</taxon>
        <taxon>Pseudomonadota</taxon>
        <taxon>Alphaproteobacteria</taxon>
        <taxon>Hyphomicrobiales</taxon>
        <taxon>Xanthobacteraceae</taxon>
        <taxon>Xanthobacter</taxon>
    </lineage>
</organism>
<accession>A0A3L7AN16</accession>
<evidence type="ECO:0008006" key="5">
    <source>
        <dbReference type="Google" id="ProtNLM"/>
    </source>
</evidence>
<sequence>MKRLLVAGTVLIASAGMAMAQSKPNANTSTGPAMEGGRTQATPGGSAVDPSAAPANPIPNTAQRPSGHSGGAVEAGKNQATPGASGGTDMNPTGSVNPRPSTPARPDAHSGGAIEGGKNQARP</sequence>
<feature type="chain" id="PRO_5018122384" description="Proteophosphoglycan ppg4" evidence="2">
    <location>
        <begin position="21"/>
        <end position="123"/>
    </location>
</feature>
<evidence type="ECO:0000313" key="4">
    <source>
        <dbReference type="Proteomes" id="UP000269692"/>
    </source>
</evidence>
<feature type="region of interest" description="Disordered" evidence="1">
    <location>
        <begin position="16"/>
        <end position="123"/>
    </location>
</feature>
<dbReference type="AlphaFoldDB" id="A0A3L7AN16"/>
<feature type="signal peptide" evidence="2">
    <location>
        <begin position="1"/>
        <end position="20"/>
    </location>
</feature>
<dbReference type="OrthoDB" id="8455863at2"/>
<keyword evidence="2" id="KW-0732">Signal</keyword>
<gene>
    <name evidence="3" type="ORF">D9R14_02560</name>
</gene>
<dbReference type="EMBL" id="RCTF01000001">
    <property type="protein sequence ID" value="RLP81886.1"/>
    <property type="molecule type" value="Genomic_DNA"/>
</dbReference>
<evidence type="ECO:0000313" key="3">
    <source>
        <dbReference type="EMBL" id="RLP81886.1"/>
    </source>
</evidence>
<evidence type="ECO:0000256" key="2">
    <source>
        <dbReference type="SAM" id="SignalP"/>
    </source>
</evidence>
<protein>
    <recommendedName>
        <fullName evidence="5">Proteophosphoglycan ppg4</fullName>
    </recommendedName>
</protein>
<dbReference type="Proteomes" id="UP000269692">
    <property type="component" value="Unassembled WGS sequence"/>
</dbReference>
<keyword evidence="4" id="KW-1185">Reference proteome</keyword>
<feature type="compositionally biased region" description="Polar residues" evidence="1">
    <location>
        <begin position="78"/>
        <end position="99"/>
    </location>
</feature>
<comment type="caution">
    <text evidence="3">The sequence shown here is derived from an EMBL/GenBank/DDBJ whole genome shotgun (WGS) entry which is preliminary data.</text>
</comment>
<dbReference type="RefSeq" id="WP_121621700.1">
    <property type="nucleotide sequence ID" value="NZ_JACIIW010000004.1"/>
</dbReference>
<feature type="compositionally biased region" description="Polar residues" evidence="1">
    <location>
        <begin position="22"/>
        <end position="31"/>
    </location>
</feature>